<dbReference type="EMBL" id="DVLW01000068">
    <property type="protein sequence ID" value="HIT94029.1"/>
    <property type="molecule type" value="Genomic_DNA"/>
</dbReference>
<keyword evidence="6 7" id="KW-0472">Membrane</keyword>
<evidence type="ECO:0000256" key="6">
    <source>
        <dbReference type="ARBA" id="ARBA00023136"/>
    </source>
</evidence>
<comment type="similarity">
    <text evidence="2">Belongs to the cation diffusion facilitator (CDF) transporter (TC 2.A.4) family.</text>
</comment>
<keyword evidence="5 7" id="KW-1133">Transmembrane helix</keyword>
<evidence type="ECO:0000313" key="10">
    <source>
        <dbReference type="EMBL" id="HIT94029.1"/>
    </source>
</evidence>
<reference evidence="10" key="1">
    <citation type="submission" date="2020-10" db="EMBL/GenBank/DDBJ databases">
        <authorList>
            <person name="Gilroy R."/>
        </authorList>
    </citation>
    <scope>NUCLEOTIDE SEQUENCE</scope>
    <source>
        <strain evidence="10">ChiBcec7-5410</strain>
    </source>
</reference>
<feature type="domain" description="Cation efflux protein transmembrane" evidence="8">
    <location>
        <begin position="42"/>
        <end position="233"/>
    </location>
</feature>
<dbReference type="Proteomes" id="UP000824160">
    <property type="component" value="Unassembled WGS sequence"/>
</dbReference>
<dbReference type="FunFam" id="1.20.1510.10:FF:000006">
    <property type="entry name" value="Divalent cation efflux transporter"/>
    <property type="match status" value="1"/>
</dbReference>
<name>A0A9D1KR92_9FIRM</name>
<organism evidence="10 11">
    <name type="scientific">Candidatus Faecivivens stercoripullorum</name>
    <dbReference type="NCBI Taxonomy" id="2840805"/>
    <lineage>
        <taxon>Bacteria</taxon>
        <taxon>Bacillati</taxon>
        <taxon>Bacillota</taxon>
        <taxon>Clostridia</taxon>
        <taxon>Eubacteriales</taxon>
        <taxon>Oscillospiraceae</taxon>
        <taxon>Oscillospiraceae incertae sedis</taxon>
        <taxon>Candidatus Faecivivens</taxon>
    </lineage>
</organism>
<comment type="subcellular location">
    <subcellularLocation>
        <location evidence="1">Membrane</location>
        <topology evidence="1">Multi-pass membrane protein</topology>
    </subcellularLocation>
</comment>
<dbReference type="AlphaFoldDB" id="A0A9D1KR92"/>
<dbReference type="InterPro" id="IPR050291">
    <property type="entry name" value="CDF_Transporter"/>
</dbReference>
<evidence type="ECO:0000256" key="5">
    <source>
        <dbReference type="ARBA" id="ARBA00022989"/>
    </source>
</evidence>
<evidence type="ECO:0000313" key="11">
    <source>
        <dbReference type="Proteomes" id="UP000824160"/>
    </source>
</evidence>
<dbReference type="InterPro" id="IPR036837">
    <property type="entry name" value="Cation_efflux_CTD_sf"/>
</dbReference>
<dbReference type="PANTHER" id="PTHR43840:SF15">
    <property type="entry name" value="MITOCHONDRIAL METAL TRANSPORTER 1-RELATED"/>
    <property type="match status" value="1"/>
</dbReference>
<dbReference type="InterPro" id="IPR058533">
    <property type="entry name" value="Cation_efflux_TM"/>
</dbReference>
<accession>A0A9D1KR92</accession>
<dbReference type="Gene3D" id="1.20.1510.10">
    <property type="entry name" value="Cation efflux protein transmembrane domain"/>
    <property type="match status" value="1"/>
</dbReference>
<reference evidence="10" key="2">
    <citation type="journal article" date="2021" name="PeerJ">
        <title>Extensive microbial diversity within the chicken gut microbiome revealed by metagenomics and culture.</title>
        <authorList>
            <person name="Gilroy R."/>
            <person name="Ravi A."/>
            <person name="Getino M."/>
            <person name="Pursley I."/>
            <person name="Horton D.L."/>
            <person name="Alikhan N.F."/>
            <person name="Baker D."/>
            <person name="Gharbi K."/>
            <person name="Hall N."/>
            <person name="Watson M."/>
            <person name="Adriaenssens E.M."/>
            <person name="Foster-Nyarko E."/>
            <person name="Jarju S."/>
            <person name="Secka A."/>
            <person name="Antonio M."/>
            <person name="Oren A."/>
            <person name="Chaudhuri R.R."/>
            <person name="La Ragione R."/>
            <person name="Hildebrand F."/>
            <person name="Pallen M.J."/>
        </authorList>
    </citation>
    <scope>NUCLEOTIDE SEQUENCE</scope>
    <source>
        <strain evidence="10">ChiBcec7-5410</strain>
    </source>
</reference>
<dbReference type="Pfam" id="PF16916">
    <property type="entry name" value="ZT_dimer"/>
    <property type="match status" value="1"/>
</dbReference>
<protein>
    <submittedName>
        <fullName evidence="10">Cation transporter</fullName>
    </submittedName>
</protein>
<evidence type="ECO:0000256" key="4">
    <source>
        <dbReference type="ARBA" id="ARBA00022692"/>
    </source>
</evidence>
<dbReference type="SUPFAM" id="SSF161111">
    <property type="entry name" value="Cation efflux protein transmembrane domain-like"/>
    <property type="match status" value="1"/>
</dbReference>
<dbReference type="PANTHER" id="PTHR43840">
    <property type="entry name" value="MITOCHONDRIAL METAL TRANSPORTER 1-RELATED"/>
    <property type="match status" value="1"/>
</dbReference>
<evidence type="ECO:0000256" key="3">
    <source>
        <dbReference type="ARBA" id="ARBA00022448"/>
    </source>
</evidence>
<dbReference type="SUPFAM" id="SSF160240">
    <property type="entry name" value="Cation efflux protein cytoplasmic domain-like"/>
    <property type="match status" value="1"/>
</dbReference>
<dbReference type="InterPro" id="IPR027469">
    <property type="entry name" value="Cation_efflux_TMD_sf"/>
</dbReference>
<keyword evidence="4 7" id="KW-0812">Transmembrane</keyword>
<evidence type="ECO:0000256" key="1">
    <source>
        <dbReference type="ARBA" id="ARBA00004141"/>
    </source>
</evidence>
<dbReference type="InterPro" id="IPR002524">
    <property type="entry name" value="Cation_efflux"/>
</dbReference>
<dbReference type="GO" id="GO:0016020">
    <property type="term" value="C:membrane"/>
    <property type="evidence" value="ECO:0007669"/>
    <property type="project" value="UniProtKB-SubCell"/>
</dbReference>
<evidence type="ECO:0000256" key="7">
    <source>
        <dbReference type="SAM" id="Phobius"/>
    </source>
</evidence>
<evidence type="ECO:0000259" key="8">
    <source>
        <dbReference type="Pfam" id="PF01545"/>
    </source>
</evidence>
<dbReference type="Gene3D" id="3.30.70.1350">
    <property type="entry name" value="Cation efflux protein, cytoplasmic domain"/>
    <property type="match status" value="1"/>
</dbReference>
<sequence length="403" mass="44360">MLKKEWSFLIRLLIRQFVTKPLGGCTDEAAVRKQYGTMSGSVGIALNLLLFLGKLIAGLLSGSIAITADALNNLSDAGSSIVTLVGFRMAGRKPDIEHPFGHGRIEYISGLIVSFIILMMGYQLLIDSVAKIRAPELVGLQLLPAVILIVSILVKMWMAHFNSYLAREIHSEAMKATAADSRSDAISTTALLIGMAIGSYFQIPLDGWLGLLVSVLILKTGFDSAKDTISPLLGQPPEPEFVEEIEQTVLSYPEILGIHDLIVHNYGPGRVMVSLHAEVDGDGELFYLHDLIDNIERELGEKMSCMVTIHLDPIDTHNPLLDQLRETARQAVESIDSRCSIHDVRLVSGTSHNNLIFDILVPHDLKLTDEEIKKRVSDKIPETENGIRIFTVISVDRDFTGRS</sequence>
<keyword evidence="3" id="KW-0813">Transport</keyword>
<evidence type="ECO:0000259" key="9">
    <source>
        <dbReference type="Pfam" id="PF16916"/>
    </source>
</evidence>
<feature type="domain" description="Cation efflux protein cytoplasmic" evidence="9">
    <location>
        <begin position="237"/>
        <end position="313"/>
    </location>
</feature>
<feature type="transmembrane region" description="Helical" evidence="7">
    <location>
        <begin position="137"/>
        <end position="158"/>
    </location>
</feature>
<dbReference type="InterPro" id="IPR027470">
    <property type="entry name" value="Cation_efflux_CTD"/>
</dbReference>
<dbReference type="GO" id="GO:0008324">
    <property type="term" value="F:monoatomic cation transmembrane transporter activity"/>
    <property type="evidence" value="ECO:0007669"/>
    <property type="project" value="InterPro"/>
</dbReference>
<dbReference type="NCBIfam" id="TIGR01297">
    <property type="entry name" value="CDF"/>
    <property type="match status" value="1"/>
</dbReference>
<proteinExistence type="inferred from homology"/>
<gene>
    <name evidence="10" type="ORF">IAC43_02470</name>
</gene>
<dbReference type="Pfam" id="PF01545">
    <property type="entry name" value="Cation_efflux"/>
    <property type="match status" value="1"/>
</dbReference>
<feature type="transmembrane region" description="Helical" evidence="7">
    <location>
        <begin position="42"/>
        <end position="66"/>
    </location>
</feature>
<feature type="transmembrane region" description="Helical" evidence="7">
    <location>
        <begin position="107"/>
        <end position="125"/>
    </location>
</feature>
<evidence type="ECO:0000256" key="2">
    <source>
        <dbReference type="ARBA" id="ARBA00008114"/>
    </source>
</evidence>
<comment type="caution">
    <text evidence="10">The sequence shown here is derived from an EMBL/GenBank/DDBJ whole genome shotgun (WGS) entry which is preliminary data.</text>
</comment>